<protein>
    <submittedName>
        <fullName evidence="7">FEZ-like protein</fullName>
    </submittedName>
</protein>
<dbReference type="GO" id="GO:0030424">
    <property type="term" value="C:axon"/>
    <property type="evidence" value="ECO:0007669"/>
    <property type="project" value="TreeGrafter"/>
</dbReference>
<gene>
    <name evidence="4" type="ORF">DME_LOCUS1122</name>
</gene>
<dbReference type="OrthoDB" id="7959977at2759"/>
<keyword evidence="6" id="KW-1185">Reference proteome</keyword>
<evidence type="ECO:0000313" key="6">
    <source>
        <dbReference type="Proteomes" id="UP000274756"/>
    </source>
</evidence>
<proteinExistence type="inferred from homology"/>
<sequence>MAKRDLRKQEANLIWGPFFHSPEYTIPPHPARANDAENNSDGTFEVEGLSESLEDLVGTFDQRVSQCFKDMGEDTEDLAPVQIRTQDEIMSESQIWWTITGNFGTMPPLDFSKTQTRELQLPALNLQPRKEVLSLKNHLVICNNILFLFLSSVKTKYFQDGSDPGIDVSDDEELREVLDMHQLVYQQGPPSDSPPQTAEQVIEEIDQMLQSCDFSGSVMTDRTMESIDSMYSSMRSPLHSSHSEMDAKFKQAVSITACPEYLKSLTCSKLIALNAEMEQLIQVYNESLVEQLAHRDELEYEKEMKNTFISLLLSIQNRRRQFNNDRKRKALRFDNSQLPQVFLGLCCFNFIK</sequence>
<evidence type="ECO:0000313" key="5">
    <source>
        <dbReference type="Proteomes" id="UP000038040"/>
    </source>
</evidence>
<dbReference type="STRING" id="318479.A0A0N4UFK4"/>
<evidence type="ECO:0000256" key="1">
    <source>
        <dbReference type="ARBA" id="ARBA00006788"/>
    </source>
</evidence>
<dbReference type="PANTHER" id="PTHR12394:SF12">
    <property type="entry name" value="LD08195P"/>
    <property type="match status" value="1"/>
</dbReference>
<organism evidence="5 7">
    <name type="scientific">Dracunculus medinensis</name>
    <name type="common">Guinea worm</name>
    <dbReference type="NCBI Taxonomy" id="318479"/>
    <lineage>
        <taxon>Eukaryota</taxon>
        <taxon>Metazoa</taxon>
        <taxon>Ecdysozoa</taxon>
        <taxon>Nematoda</taxon>
        <taxon>Chromadorea</taxon>
        <taxon>Rhabditida</taxon>
        <taxon>Spirurina</taxon>
        <taxon>Dracunculoidea</taxon>
        <taxon>Dracunculidae</taxon>
        <taxon>Dracunculus</taxon>
    </lineage>
</organism>
<dbReference type="WBParaSite" id="DME_0000622501-mRNA-1">
    <property type="protein sequence ID" value="DME_0000622501-mRNA-1"/>
    <property type="gene ID" value="DME_0000622501"/>
</dbReference>
<evidence type="ECO:0000256" key="3">
    <source>
        <dbReference type="ARBA" id="ARBA00023054"/>
    </source>
</evidence>
<name>A0A0N4UFK4_DRAME</name>
<reference evidence="7" key="1">
    <citation type="submission" date="2017-02" db="UniProtKB">
        <authorList>
            <consortium name="WormBaseParasite"/>
        </authorList>
    </citation>
    <scope>IDENTIFICATION</scope>
</reference>
<evidence type="ECO:0000313" key="4">
    <source>
        <dbReference type="EMBL" id="VDN51149.1"/>
    </source>
</evidence>
<evidence type="ECO:0000313" key="7">
    <source>
        <dbReference type="WBParaSite" id="DME_0000622501-mRNA-1"/>
    </source>
</evidence>
<dbReference type="Pfam" id="PF07763">
    <property type="entry name" value="FEZ"/>
    <property type="match status" value="1"/>
</dbReference>
<keyword evidence="2" id="KW-0597">Phosphoprotein</keyword>
<dbReference type="Proteomes" id="UP000038040">
    <property type="component" value="Unplaced"/>
</dbReference>
<dbReference type="InterPro" id="IPR011680">
    <property type="entry name" value="FEZ"/>
</dbReference>
<comment type="similarity">
    <text evidence="1">Belongs to the zygin family.</text>
</comment>
<dbReference type="PANTHER" id="PTHR12394">
    <property type="entry name" value="ZYGIN"/>
    <property type="match status" value="1"/>
</dbReference>
<dbReference type="Proteomes" id="UP000274756">
    <property type="component" value="Unassembled WGS sequence"/>
</dbReference>
<reference evidence="4 6" key="2">
    <citation type="submission" date="2018-11" db="EMBL/GenBank/DDBJ databases">
        <authorList>
            <consortium name="Pathogen Informatics"/>
        </authorList>
    </citation>
    <scope>NUCLEOTIDE SEQUENCE [LARGE SCALE GENOMIC DNA]</scope>
</reference>
<dbReference type="AlphaFoldDB" id="A0A0N4UFK4"/>
<accession>A0A0N4UFK4</accession>
<evidence type="ECO:0000256" key="2">
    <source>
        <dbReference type="ARBA" id="ARBA00022553"/>
    </source>
</evidence>
<keyword evidence="3" id="KW-0175">Coiled coil</keyword>
<dbReference type="GO" id="GO:0005737">
    <property type="term" value="C:cytoplasm"/>
    <property type="evidence" value="ECO:0007669"/>
    <property type="project" value="TreeGrafter"/>
</dbReference>
<dbReference type="EMBL" id="UYYG01000014">
    <property type="protein sequence ID" value="VDN51149.1"/>
    <property type="molecule type" value="Genomic_DNA"/>
</dbReference>